<comment type="similarity">
    <text evidence="2">Belongs to the bacterial solute-binding protein 1 family.</text>
</comment>
<evidence type="ECO:0000256" key="2">
    <source>
        <dbReference type="ARBA" id="ARBA00008520"/>
    </source>
</evidence>
<organism evidence="6 7">
    <name type="scientific">Tengunoibacter tsumagoiensis</name>
    <dbReference type="NCBI Taxonomy" id="2014871"/>
    <lineage>
        <taxon>Bacteria</taxon>
        <taxon>Bacillati</taxon>
        <taxon>Chloroflexota</taxon>
        <taxon>Ktedonobacteria</taxon>
        <taxon>Ktedonobacterales</taxon>
        <taxon>Dictyobacteraceae</taxon>
        <taxon>Tengunoibacter</taxon>
    </lineage>
</organism>
<dbReference type="SUPFAM" id="SSF53850">
    <property type="entry name" value="Periplasmic binding protein-like II"/>
    <property type="match status" value="1"/>
</dbReference>
<name>A0A401ZTS2_9CHLR</name>
<evidence type="ECO:0000256" key="5">
    <source>
        <dbReference type="SAM" id="SignalP"/>
    </source>
</evidence>
<keyword evidence="3" id="KW-0813">Transport</keyword>
<dbReference type="PROSITE" id="PS51257">
    <property type="entry name" value="PROKAR_LIPOPROTEIN"/>
    <property type="match status" value="1"/>
</dbReference>
<evidence type="ECO:0000256" key="4">
    <source>
        <dbReference type="ARBA" id="ARBA00022729"/>
    </source>
</evidence>
<keyword evidence="4 5" id="KW-0732">Signal</keyword>
<feature type="signal peptide" evidence="5">
    <location>
        <begin position="1"/>
        <end position="22"/>
    </location>
</feature>
<comment type="subcellular location">
    <subcellularLocation>
        <location evidence="1">Cell envelope</location>
    </subcellularLocation>
</comment>
<protein>
    <recommendedName>
        <fullName evidence="8">Sugar ABC transporter substrate-binding protein</fullName>
    </recommendedName>
</protein>
<evidence type="ECO:0000256" key="3">
    <source>
        <dbReference type="ARBA" id="ARBA00022448"/>
    </source>
</evidence>
<accession>A0A401ZTS2</accession>
<dbReference type="OrthoDB" id="9795467at2"/>
<feature type="chain" id="PRO_5019361504" description="Sugar ABC transporter substrate-binding protein" evidence="5">
    <location>
        <begin position="23"/>
        <end position="433"/>
    </location>
</feature>
<dbReference type="InterPro" id="IPR050490">
    <property type="entry name" value="Bact_solute-bd_prot1"/>
</dbReference>
<dbReference type="GO" id="GO:0030313">
    <property type="term" value="C:cell envelope"/>
    <property type="evidence" value="ECO:0007669"/>
    <property type="project" value="UniProtKB-SubCell"/>
</dbReference>
<dbReference type="InterPro" id="IPR006059">
    <property type="entry name" value="SBP"/>
</dbReference>
<dbReference type="Pfam" id="PF13416">
    <property type="entry name" value="SBP_bac_8"/>
    <property type="match status" value="1"/>
</dbReference>
<sequence length="433" mass="46546">MRFAKMKIALLVCVAMSTLLTACGGASSTSSSDKPTVTFMTWESNNTNVAIDSALAKMNDSSLTIKRLPTPSTDFDQKITSLTTAKSLPDFFWCGNDTEQALGAQGVLFDWSSYISKTTADFDQKNFAPEAVKNWYSADGSKLYGLPTLMNTYGYFYNADLFTAANVPLPKAGWTYDDMFAAAKTLTKTDGSQPAAVGGPYTDPFLISNYALSAGGSSFTDRVVSPTKVTTDAKFVEGTQKFVDGLKAGYFTAPNANTGTDTAAAFLTGKVPMLWGGQWLAASFMTANPSFKIGFAPLPIVSKQVHIYDAVGVCSPSYIKNPDAVWKVITYLDTKGWNDILPSAPVAPAAYVPASNAYYDTLKAKNLGSVADSVAYALNAPQKDAVRFIAPWSTKANDVITANWNDILMGKKPVQSTLNTMTQQINDVIKQNS</sequence>
<evidence type="ECO:0000256" key="1">
    <source>
        <dbReference type="ARBA" id="ARBA00004196"/>
    </source>
</evidence>
<dbReference type="RefSeq" id="WP_126577813.1">
    <property type="nucleotide sequence ID" value="NZ_BIFR01000001.1"/>
</dbReference>
<dbReference type="Proteomes" id="UP000287352">
    <property type="component" value="Unassembled WGS sequence"/>
</dbReference>
<keyword evidence="7" id="KW-1185">Reference proteome</keyword>
<evidence type="ECO:0000313" key="7">
    <source>
        <dbReference type="Proteomes" id="UP000287352"/>
    </source>
</evidence>
<dbReference type="PANTHER" id="PTHR43649">
    <property type="entry name" value="ARABINOSE-BINDING PROTEIN-RELATED"/>
    <property type="match status" value="1"/>
</dbReference>
<evidence type="ECO:0000313" key="6">
    <source>
        <dbReference type="EMBL" id="GCE10196.1"/>
    </source>
</evidence>
<dbReference type="EMBL" id="BIFR01000001">
    <property type="protein sequence ID" value="GCE10196.1"/>
    <property type="molecule type" value="Genomic_DNA"/>
</dbReference>
<dbReference type="Gene3D" id="3.40.190.10">
    <property type="entry name" value="Periplasmic binding protein-like II"/>
    <property type="match status" value="1"/>
</dbReference>
<proteinExistence type="inferred from homology"/>
<evidence type="ECO:0008006" key="8">
    <source>
        <dbReference type="Google" id="ProtNLM"/>
    </source>
</evidence>
<gene>
    <name evidence="6" type="ORF">KTT_00550</name>
</gene>
<comment type="caution">
    <text evidence="6">The sequence shown here is derived from an EMBL/GenBank/DDBJ whole genome shotgun (WGS) entry which is preliminary data.</text>
</comment>
<dbReference type="PANTHER" id="PTHR43649:SF31">
    <property type="entry name" value="SN-GLYCEROL-3-PHOSPHATE-BINDING PERIPLASMIC PROTEIN UGPB"/>
    <property type="match status" value="1"/>
</dbReference>
<dbReference type="AlphaFoldDB" id="A0A401ZTS2"/>
<reference evidence="7" key="1">
    <citation type="submission" date="2018-12" db="EMBL/GenBank/DDBJ databases">
        <title>Tengunoibacter tsumagoiensis gen. nov., sp. nov., Dictyobacter kobayashii sp. nov., D. alpinus sp. nov., and D. joshuensis sp. nov. and description of Dictyobacteraceae fam. nov. within the order Ktedonobacterales isolated from Tengu-no-mugimeshi.</title>
        <authorList>
            <person name="Wang C.M."/>
            <person name="Zheng Y."/>
            <person name="Sakai Y."/>
            <person name="Toyoda A."/>
            <person name="Minakuchi Y."/>
            <person name="Abe K."/>
            <person name="Yokota A."/>
            <person name="Yabe S."/>
        </authorList>
    </citation>
    <scope>NUCLEOTIDE SEQUENCE [LARGE SCALE GENOMIC DNA]</scope>
    <source>
        <strain evidence="7">Uno3</strain>
    </source>
</reference>